<gene>
    <name evidence="1" type="ORF">BDU57DRAFT_522468</name>
</gene>
<dbReference type="Proteomes" id="UP000800096">
    <property type="component" value="Unassembled WGS sequence"/>
</dbReference>
<feature type="non-terminal residue" evidence="1">
    <location>
        <position position="264"/>
    </location>
</feature>
<protein>
    <submittedName>
        <fullName evidence="1">Uncharacterized protein</fullName>
    </submittedName>
</protein>
<sequence length="264" mass="30543">MHEKHRQIRLTMKLSDWLYTIVDTNWKTLEHLNSSVKSHLEASEPIPSLRGGGQDDSDAEPAVPQDHVVLYKTLPFVAFKETFTEDGCIHLGKLQSERPTDFAGRGGLYLTPQLWVAMYYADALNDICVSADVRTLSLHVPCDYINSLKTWRLEYGDQWRELIWHSRRSEYYPAAWQKHHSRQELIIGPIAHGANQHFSKMKNWEKIGTKNVIMSKDGSDTSSQYVFMKTQTVQDLQEKVRGKAYLHQIYGNFKVIVHPWSDKL</sequence>
<proteinExistence type="predicted"/>
<name>A0A6A5QBQ4_AMPQU</name>
<reference evidence="1" key="1">
    <citation type="journal article" date="2020" name="Stud. Mycol.">
        <title>101 Dothideomycetes genomes: a test case for predicting lifestyles and emergence of pathogens.</title>
        <authorList>
            <person name="Haridas S."/>
            <person name="Albert R."/>
            <person name="Binder M."/>
            <person name="Bloem J."/>
            <person name="Labutti K."/>
            <person name="Salamov A."/>
            <person name="Andreopoulos B."/>
            <person name="Baker S."/>
            <person name="Barry K."/>
            <person name="Bills G."/>
            <person name="Bluhm B."/>
            <person name="Cannon C."/>
            <person name="Castanera R."/>
            <person name="Culley D."/>
            <person name="Daum C."/>
            <person name="Ezra D."/>
            <person name="Gonzalez J."/>
            <person name="Henrissat B."/>
            <person name="Kuo A."/>
            <person name="Liang C."/>
            <person name="Lipzen A."/>
            <person name="Lutzoni F."/>
            <person name="Magnuson J."/>
            <person name="Mondo S."/>
            <person name="Nolan M."/>
            <person name="Ohm R."/>
            <person name="Pangilinan J."/>
            <person name="Park H.-J."/>
            <person name="Ramirez L."/>
            <person name="Alfaro M."/>
            <person name="Sun H."/>
            <person name="Tritt A."/>
            <person name="Yoshinaga Y."/>
            <person name="Zwiers L.-H."/>
            <person name="Turgeon B."/>
            <person name="Goodwin S."/>
            <person name="Spatafora J."/>
            <person name="Crous P."/>
            <person name="Grigoriev I."/>
        </authorList>
    </citation>
    <scope>NUCLEOTIDE SEQUENCE</scope>
    <source>
        <strain evidence="1">HMLAC05119</strain>
    </source>
</reference>
<dbReference type="OrthoDB" id="5429780at2759"/>
<accession>A0A6A5QBQ4</accession>
<dbReference type="EMBL" id="ML979140">
    <property type="protein sequence ID" value="KAF1912280.1"/>
    <property type="molecule type" value="Genomic_DNA"/>
</dbReference>
<keyword evidence="2" id="KW-1185">Reference proteome</keyword>
<organism evidence="1 2">
    <name type="scientific">Ampelomyces quisqualis</name>
    <name type="common">Powdery mildew agent</name>
    <dbReference type="NCBI Taxonomy" id="50730"/>
    <lineage>
        <taxon>Eukaryota</taxon>
        <taxon>Fungi</taxon>
        <taxon>Dikarya</taxon>
        <taxon>Ascomycota</taxon>
        <taxon>Pezizomycotina</taxon>
        <taxon>Dothideomycetes</taxon>
        <taxon>Pleosporomycetidae</taxon>
        <taxon>Pleosporales</taxon>
        <taxon>Pleosporineae</taxon>
        <taxon>Phaeosphaeriaceae</taxon>
        <taxon>Ampelomyces</taxon>
    </lineage>
</organism>
<dbReference type="AlphaFoldDB" id="A0A6A5QBQ4"/>
<evidence type="ECO:0000313" key="1">
    <source>
        <dbReference type="EMBL" id="KAF1912280.1"/>
    </source>
</evidence>
<evidence type="ECO:0000313" key="2">
    <source>
        <dbReference type="Proteomes" id="UP000800096"/>
    </source>
</evidence>